<dbReference type="RefSeq" id="WP_188925736.1">
    <property type="nucleotide sequence ID" value="NZ_BMQI01000030.1"/>
</dbReference>
<sequence length="62" mass="7130">MKLSYIDKAHQVANEVARKFGFDDYKHLNQSNDETLKQLARNAFDESLYDFNGECCANGVKK</sequence>
<dbReference type="AlphaFoldDB" id="A0A9X1Z6X4"/>
<evidence type="ECO:0000313" key="2">
    <source>
        <dbReference type="Proteomes" id="UP001139408"/>
    </source>
</evidence>
<dbReference type="EMBL" id="JAKILJ010000032">
    <property type="protein sequence ID" value="MCL1106369.1"/>
    <property type="molecule type" value="Genomic_DNA"/>
</dbReference>
<name>A0A9X1Z6X4_9GAMM</name>
<protein>
    <submittedName>
        <fullName evidence="1">Uncharacterized protein</fullName>
    </submittedName>
</protein>
<keyword evidence="2" id="KW-1185">Reference proteome</keyword>
<evidence type="ECO:0000313" key="1">
    <source>
        <dbReference type="EMBL" id="MCL1106369.1"/>
    </source>
</evidence>
<organism evidence="1 2">
    <name type="scientific">Shewanella algicola</name>
    <dbReference type="NCBI Taxonomy" id="640633"/>
    <lineage>
        <taxon>Bacteria</taxon>
        <taxon>Pseudomonadati</taxon>
        <taxon>Pseudomonadota</taxon>
        <taxon>Gammaproteobacteria</taxon>
        <taxon>Alteromonadales</taxon>
        <taxon>Shewanellaceae</taxon>
        <taxon>Shewanella</taxon>
    </lineage>
</organism>
<reference evidence="1" key="1">
    <citation type="submission" date="2022-01" db="EMBL/GenBank/DDBJ databases">
        <title>Whole genome-based taxonomy of the Shewanellaceae.</title>
        <authorList>
            <person name="Martin-Rodriguez A.J."/>
        </authorList>
    </citation>
    <scope>NUCLEOTIDE SEQUENCE</scope>
    <source>
        <strain evidence="1">DSM 23803</strain>
    </source>
</reference>
<comment type="caution">
    <text evidence="1">The sequence shown here is derived from an EMBL/GenBank/DDBJ whole genome shotgun (WGS) entry which is preliminary data.</text>
</comment>
<gene>
    <name evidence="1" type="ORF">L2749_14070</name>
</gene>
<dbReference type="Proteomes" id="UP001139408">
    <property type="component" value="Unassembled WGS sequence"/>
</dbReference>
<proteinExistence type="predicted"/>
<accession>A0A9X1Z6X4</accession>